<proteinExistence type="predicted"/>
<reference evidence="8" key="1">
    <citation type="submission" date="2021-06" db="EMBL/GenBank/DDBJ databases">
        <title>Direct submission.</title>
        <authorList>
            <person name="Lee C.-S."/>
            <person name="Jin L."/>
        </authorList>
    </citation>
    <scope>NUCLEOTIDE SEQUENCE</scope>
    <source>
        <strain evidence="8">Con5</strain>
    </source>
</reference>
<dbReference type="AlphaFoldDB" id="A0A975P716"/>
<dbReference type="PANTHER" id="PTHR30341">
    <property type="entry name" value="SODIUM ION/PROTON ANTIPORTER NHAA-RELATED"/>
    <property type="match status" value="1"/>
</dbReference>
<dbReference type="Pfam" id="PF06965">
    <property type="entry name" value="Na_H_antiport_1"/>
    <property type="match status" value="1"/>
</dbReference>
<comment type="subcellular location">
    <subcellularLocation>
        <location evidence="1">Cell inner membrane</location>
        <topology evidence="1">Multi-pass membrane protein</topology>
    </subcellularLocation>
</comment>
<evidence type="ECO:0000313" key="9">
    <source>
        <dbReference type="Proteomes" id="UP000679352"/>
    </source>
</evidence>
<evidence type="ECO:0000256" key="4">
    <source>
        <dbReference type="ARBA" id="ARBA00022692"/>
    </source>
</evidence>
<feature type="transmembrane region" description="Helical" evidence="7">
    <location>
        <begin position="126"/>
        <end position="146"/>
    </location>
</feature>
<feature type="transmembrane region" description="Helical" evidence="7">
    <location>
        <begin position="378"/>
        <end position="397"/>
    </location>
</feature>
<feature type="transmembrane region" description="Helical" evidence="7">
    <location>
        <begin position="97"/>
        <end position="120"/>
    </location>
</feature>
<evidence type="ECO:0000256" key="3">
    <source>
        <dbReference type="ARBA" id="ARBA00022475"/>
    </source>
</evidence>
<evidence type="ECO:0000256" key="2">
    <source>
        <dbReference type="ARBA" id="ARBA00015550"/>
    </source>
</evidence>
<feature type="transmembrane region" description="Helical" evidence="7">
    <location>
        <begin position="225"/>
        <end position="251"/>
    </location>
</feature>
<dbReference type="Gene3D" id="1.20.1530.10">
    <property type="entry name" value="Na+/H+ antiporter like domain"/>
    <property type="match status" value="1"/>
</dbReference>
<dbReference type="GO" id="GO:0006885">
    <property type="term" value="P:regulation of pH"/>
    <property type="evidence" value="ECO:0007669"/>
    <property type="project" value="InterPro"/>
</dbReference>
<evidence type="ECO:0000313" key="8">
    <source>
        <dbReference type="EMBL" id="QWK90582.1"/>
    </source>
</evidence>
<feature type="transmembrane region" description="Helical" evidence="7">
    <location>
        <begin position="186"/>
        <end position="204"/>
    </location>
</feature>
<dbReference type="GO" id="GO:0005886">
    <property type="term" value="C:plasma membrane"/>
    <property type="evidence" value="ECO:0007669"/>
    <property type="project" value="UniProtKB-SubCell"/>
</dbReference>
<dbReference type="EMBL" id="CP076361">
    <property type="protein sequence ID" value="QWK90582.1"/>
    <property type="molecule type" value="Genomic_DNA"/>
</dbReference>
<dbReference type="PANTHER" id="PTHR30341:SF0">
    <property type="entry name" value="NA(+)_H(+) ANTIPORTER NHAA"/>
    <property type="match status" value="1"/>
</dbReference>
<evidence type="ECO:0000256" key="6">
    <source>
        <dbReference type="ARBA" id="ARBA00023136"/>
    </source>
</evidence>
<keyword evidence="9" id="KW-1185">Reference proteome</keyword>
<accession>A0A975P716</accession>
<feature type="transmembrane region" description="Helical" evidence="7">
    <location>
        <begin position="54"/>
        <end position="76"/>
    </location>
</feature>
<dbReference type="RefSeq" id="WP_215504170.1">
    <property type="nucleotide sequence ID" value="NZ_CP076361.1"/>
</dbReference>
<organism evidence="8 9">
    <name type="scientific">Gemmobacter fulvus</name>
    <dbReference type="NCBI Taxonomy" id="2840474"/>
    <lineage>
        <taxon>Bacteria</taxon>
        <taxon>Pseudomonadati</taxon>
        <taxon>Pseudomonadota</taxon>
        <taxon>Alphaproteobacteria</taxon>
        <taxon>Rhodobacterales</taxon>
        <taxon>Paracoccaceae</taxon>
        <taxon>Gemmobacter</taxon>
    </lineage>
</organism>
<keyword evidence="6 7" id="KW-0472">Membrane</keyword>
<dbReference type="KEGG" id="gfu:KM031_01270"/>
<name>A0A975P716_9RHOB</name>
<dbReference type="InterPro" id="IPR023171">
    <property type="entry name" value="Na/H_antiporter_dom_sf"/>
</dbReference>
<protein>
    <recommendedName>
        <fullName evidence="2">Putative Na(+)/H(+) antiporter NhaA homolog</fullName>
    </recommendedName>
</protein>
<sequence>MYRVSTFIRHFARALLAGTAVATLWVNLDPASYYDVMEWRLFPLPLPEWLVASHVRVTLIALTSDLLMAFFFFLLGKELWEAHMLERGALHGARAGLPLLATLGGLAGAIAVWVLTSALIETAEEASFGTGWAVPLGCDVVLGYVVGRHVFGPGSPALHLLLLITIGADLAGLLALGLAFPEHPLRLIWLLLPLLASSGVWWLVGRHASASNERERQRALQLWPYACAGALCWIGTAASGLPGALGLLPVIPAIPHAGRAFGLFAEAEAFLHDPLNRFAHLLVKPLMVVLFLFGLTRGGIDLAAFAPTTLVTLAALWIGKPAGILLGTLIAVRLLRLPLPQGLHWPDMARIAGLATMGFTVPVLALETALPGGAMAEAARFGLALSLLAGPALLLTARRR</sequence>
<dbReference type="Proteomes" id="UP000679352">
    <property type="component" value="Chromosome"/>
</dbReference>
<keyword evidence="4 7" id="KW-0812">Transmembrane</keyword>
<feature type="transmembrane region" description="Helical" evidence="7">
    <location>
        <begin position="158"/>
        <end position="180"/>
    </location>
</feature>
<keyword evidence="5 7" id="KW-1133">Transmembrane helix</keyword>
<evidence type="ECO:0000256" key="7">
    <source>
        <dbReference type="SAM" id="Phobius"/>
    </source>
</evidence>
<gene>
    <name evidence="8" type="ORF">KM031_01270</name>
</gene>
<dbReference type="GO" id="GO:0015385">
    <property type="term" value="F:sodium:proton antiporter activity"/>
    <property type="evidence" value="ECO:0007669"/>
    <property type="project" value="TreeGrafter"/>
</dbReference>
<feature type="transmembrane region" description="Helical" evidence="7">
    <location>
        <begin position="278"/>
        <end position="295"/>
    </location>
</feature>
<keyword evidence="3" id="KW-1003">Cell membrane</keyword>
<evidence type="ECO:0000256" key="1">
    <source>
        <dbReference type="ARBA" id="ARBA00004429"/>
    </source>
</evidence>
<evidence type="ECO:0000256" key="5">
    <source>
        <dbReference type="ARBA" id="ARBA00022989"/>
    </source>
</evidence>
<feature type="transmembrane region" description="Helical" evidence="7">
    <location>
        <begin position="324"/>
        <end position="339"/>
    </location>
</feature>
<dbReference type="InterPro" id="IPR004670">
    <property type="entry name" value="NhaA"/>
</dbReference>